<name>A0A7C3UUC8_UNCW3</name>
<comment type="caution">
    <text evidence="2">The sequence shown here is derived from an EMBL/GenBank/DDBJ whole genome shotgun (WGS) entry which is preliminary data.</text>
</comment>
<evidence type="ECO:0000259" key="1">
    <source>
        <dbReference type="PROSITE" id="PS50926"/>
    </source>
</evidence>
<sequence>MLFKKEKVFLIDPLTILDGRICDFLALGLVSGKFLVMEPSLEGKEDWMKKKAEENLEKLKKLLGKNMMVVKGIKSEEEIRQWAKEKKFCLLTANEELAKDKNLSAITLQQIFDSVKPAYLPGSLINVKIVKKGKDADEGIGYLEGGVKVIVDGGAKYIGQEIEVSVLGSLNTSIGKVVFGKPKYTELK</sequence>
<evidence type="ECO:0000313" key="2">
    <source>
        <dbReference type="EMBL" id="HGE98809.1"/>
    </source>
</evidence>
<protein>
    <submittedName>
        <fullName evidence="2">TRAM domain-containing protein</fullName>
    </submittedName>
</protein>
<reference evidence="2" key="1">
    <citation type="journal article" date="2020" name="mSystems">
        <title>Genome- and Community-Level Interaction Insights into Carbon Utilization and Element Cycling Functions of Hydrothermarchaeota in Hydrothermal Sediment.</title>
        <authorList>
            <person name="Zhou Z."/>
            <person name="Liu Y."/>
            <person name="Xu W."/>
            <person name="Pan J."/>
            <person name="Luo Z.H."/>
            <person name="Li M."/>
        </authorList>
    </citation>
    <scope>NUCLEOTIDE SEQUENCE [LARGE SCALE GENOMIC DNA]</scope>
    <source>
        <strain evidence="2">SpSt-906</strain>
    </source>
</reference>
<dbReference type="Gene3D" id="3.40.50.1010">
    <property type="entry name" value="5'-nuclease"/>
    <property type="match status" value="1"/>
</dbReference>
<dbReference type="EMBL" id="DTMQ01000012">
    <property type="protein sequence ID" value="HGE98809.1"/>
    <property type="molecule type" value="Genomic_DNA"/>
</dbReference>
<dbReference type="InterPro" id="IPR002792">
    <property type="entry name" value="TRAM_dom"/>
</dbReference>
<accession>A0A7C3UUC8</accession>
<organism evidence="2">
    <name type="scientific">candidate division WOR-3 bacterium</name>
    <dbReference type="NCBI Taxonomy" id="2052148"/>
    <lineage>
        <taxon>Bacteria</taxon>
        <taxon>Bacteria division WOR-3</taxon>
    </lineage>
</organism>
<feature type="domain" description="TRAM" evidence="1">
    <location>
        <begin position="118"/>
        <end position="179"/>
    </location>
</feature>
<proteinExistence type="predicted"/>
<dbReference type="AlphaFoldDB" id="A0A7C3UUC8"/>
<dbReference type="Pfam" id="PF01938">
    <property type="entry name" value="TRAM"/>
    <property type="match status" value="1"/>
</dbReference>
<gene>
    <name evidence="2" type="ORF">ENX07_01890</name>
</gene>
<dbReference type="PROSITE" id="PS50926">
    <property type="entry name" value="TRAM"/>
    <property type="match status" value="1"/>
</dbReference>